<dbReference type="Proteomes" id="UP000035680">
    <property type="component" value="Unassembled WGS sequence"/>
</dbReference>
<reference evidence="14" key="2">
    <citation type="submission" date="2015-08" db="UniProtKB">
        <authorList>
            <consortium name="WormBaseParasite"/>
        </authorList>
    </citation>
    <scope>IDENTIFICATION</scope>
</reference>
<keyword evidence="6 10" id="KW-0479">Metal-binding</keyword>
<feature type="binding site" evidence="11">
    <location>
        <position position="299"/>
    </location>
    <ligand>
        <name>[4Fe-4S] cluster</name>
        <dbReference type="ChEBI" id="CHEBI:49883"/>
    </ligand>
</feature>
<feature type="binding site" evidence="11">
    <location>
        <position position="378"/>
    </location>
    <ligand>
        <name>[4Fe-4S] cluster</name>
        <dbReference type="ChEBI" id="CHEBI:49883"/>
    </ligand>
</feature>
<dbReference type="GO" id="GO:0006270">
    <property type="term" value="P:DNA replication initiation"/>
    <property type="evidence" value="ECO:0007669"/>
    <property type="project" value="TreeGrafter"/>
</dbReference>
<keyword evidence="7 10" id="KW-0408">Iron</keyword>
<accession>A0A0K0F630</accession>
<evidence type="ECO:0000256" key="9">
    <source>
        <dbReference type="ARBA" id="ARBA00023125"/>
    </source>
</evidence>
<evidence type="ECO:0000256" key="1">
    <source>
        <dbReference type="ARBA" id="ARBA00010564"/>
    </source>
</evidence>
<dbReference type="GO" id="GO:0051539">
    <property type="term" value="F:4 iron, 4 sulfur cluster binding"/>
    <property type="evidence" value="ECO:0007669"/>
    <property type="project" value="UniProtKB-UniRule"/>
</dbReference>
<keyword evidence="3 10" id="KW-0004">4Fe-4S</keyword>
<feature type="binding site" evidence="11">
    <location>
        <position position="435"/>
    </location>
    <ligand>
        <name>[4Fe-4S] cluster</name>
        <dbReference type="ChEBI" id="CHEBI:49883"/>
    </ligand>
</feature>
<dbReference type="CDD" id="cd07322">
    <property type="entry name" value="PriL_PriS_Eukaryotic"/>
    <property type="match status" value="1"/>
</dbReference>
<dbReference type="GO" id="GO:0046872">
    <property type="term" value="F:metal ion binding"/>
    <property type="evidence" value="ECO:0007669"/>
    <property type="project" value="UniProtKB-UniRule"/>
</dbReference>
<evidence type="ECO:0000256" key="5">
    <source>
        <dbReference type="ARBA" id="ARBA00022705"/>
    </source>
</evidence>
<dbReference type="Pfam" id="PF04104">
    <property type="entry name" value="DNA_primase_lrg"/>
    <property type="match status" value="1"/>
</dbReference>
<reference evidence="13" key="1">
    <citation type="submission" date="2014-07" db="EMBL/GenBank/DDBJ databases">
        <authorList>
            <person name="Martin A.A"/>
            <person name="De Silva N."/>
        </authorList>
    </citation>
    <scope>NUCLEOTIDE SEQUENCE</scope>
</reference>
<evidence type="ECO:0000259" key="12">
    <source>
        <dbReference type="Pfam" id="PF04104"/>
    </source>
</evidence>
<evidence type="ECO:0000256" key="2">
    <source>
        <dbReference type="ARBA" id="ARBA00019038"/>
    </source>
</evidence>
<evidence type="ECO:0000256" key="10">
    <source>
        <dbReference type="PIRNR" id="PIRNR009449"/>
    </source>
</evidence>
<dbReference type="STRING" id="75913.A0A0K0F630"/>
<evidence type="ECO:0000256" key="8">
    <source>
        <dbReference type="ARBA" id="ARBA00023014"/>
    </source>
</evidence>
<dbReference type="Gene3D" id="1.20.930.80">
    <property type="match status" value="1"/>
</dbReference>
<evidence type="ECO:0000256" key="4">
    <source>
        <dbReference type="ARBA" id="ARBA00022515"/>
    </source>
</evidence>
<evidence type="ECO:0000313" key="13">
    <source>
        <dbReference type="Proteomes" id="UP000035680"/>
    </source>
</evidence>
<protein>
    <recommendedName>
        <fullName evidence="2 10">DNA primase large subunit</fullName>
    </recommendedName>
</protein>
<dbReference type="PANTHER" id="PTHR10537:SF3">
    <property type="entry name" value="DNA PRIMASE LARGE SUBUNIT"/>
    <property type="match status" value="1"/>
</dbReference>
<dbReference type="WBParaSite" id="SVE_0427300.1">
    <property type="protein sequence ID" value="SVE_0427300.1"/>
    <property type="gene ID" value="SVE_0427300"/>
</dbReference>
<dbReference type="InterPro" id="IPR058560">
    <property type="entry name" value="DNA_primase_C"/>
</dbReference>
<dbReference type="GO" id="GO:0006269">
    <property type="term" value="P:DNA replication, synthesis of primer"/>
    <property type="evidence" value="ECO:0007669"/>
    <property type="project" value="UniProtKB-KW"/>
</dbReference>
<proteinExistence type="inferred from homology"/>
<comment type="similarity">
    <text evidence="1 10">Belongs to the eukaryotic-type primase large subunit family.</text>
</comment>
<dbReference type="GO" id="GO:0003677">
    <property type="term" value="F:DNA binding"/>
    <property type="evidence" value="ECO:0007669"/>
    <property type="project" value="UniProtKB-UniRule"/>
</dbReference>
<dbReference type="PIRSF" id="PIRSF009449">
    <property type="entry name" value="DNA_primase_large_subunit"/>
    <property type="match status" value="1"/>
</dbReference>
<keyword evidence="8 10" id="KW-0411">Iron-sulfur</keyword>
<feature type="binding site" evidence="11">
    <location>
        <position position="395"/>
    </location>
    <ligand>
        <name>[4Fe-4S] cluster</name>
        <dbReference type="ChEBI" id="CHEBI:49883"/>
    </ligand>
</feature>
<evidence type="ECO:0000256" key="3">
    <source>
        <dbReference type="ARBA" id="ARBA00022485"/>
    </source>
</evidence>
<evidence type="ECO:0000256" key="11">
    <source>
        <dbReference type="PIRSR" id="PIRSR009449-1"/>
    </source>
</evidence>
<evidence type="ECO:0000256" key="6">
    <source>
        <dbReference type="ARBA" id="ARBA00022723"/>
    </source>
</evidence>
<dbReference type="PANTHER" id="PTHR10537">
    <property type="entry name" value="DNA PRIMASE LARGE SUBUNIT"/>
    <property type="match status" value="1"/>
</dbReference>
<keyword evidence="13" id="KW-1185">Reference proteome</keyword>
<keyword evidence="5 10" id="KW-0235">DNA replication</keyword>
<comment type="function">
    <text evidence="10">DNA primase is the polymerase that synthesizes small RNA primers for the Okazaki fragments made during discontinuous DNA replication.</text>
</comment>
<feature type="domain" description="DNA primase large subunit C-terminal" evidence="12">
    <location>
        <begin position="289"/>
        <end position="461"/>
    </location>
</feature>
<sequence>MEIVQNPNIKKIFKRNDRNVISIEIERDDDHDLQMYIKPPTGKITISDVGDLSRKRLKILQKVEEIRERYQKNSEDYVAHMDSMLRELLPTAIGNISDREKRAIARREDVISHYMLRLALCKDTEQTRWFVDQEHELFKYRFSKLSRADVELFLNLNDIKLEKVPADELNQLIDSISAASRRKVTDIRKTDYYKVNFLEAINLVKKRKVFISVGTAYLGFSDLEDMISMKFKTNIAAAMARQNRMLSSLQEEERLIPILKNVTNKSYVGKAYNGGGNQLNENITSKSIDQLCKDHFPPCMRNIHINLKINGHLRHGARLQYTAFLRGIGMSLDNTLSFFRSAFGKKVDFDKFDKQYAYNIRHIFGKEGNRRGMNAFSCPKIVLQNPPGPNDCHGCPFKHSDKKSLTHLLTTMGLSNEQINKVIEQVKNNRFDYACSRTFEFSHKMKENSISELVVHPNRYYEMSRDLKTASKEDS</sequence>
<dbReference type="Pfam" id="PF26466">
    <property type="entry name" value="DNA_primase_lrg_N"/>
    <property type="match status" value="1"/>
</dbReference>
<evidence type="ECO:0000313" key="14">
    <source>
        <dbReference type="WBParaSite" id="SVE_0427300.1"/>
    </source>
</evidence>
<dbReference type="GO" id="GO:0005658">
    <property type="term" value="C:alpha DNA polymerase:primase complex"/>
    <property type="evidence" value="ECO:0007669"/>
    <property type="project" value="UniProtKB-ARBA"/>
</dbReference>
<dbReference type="InterPro" id="IPR007238">
    <property type="entry name" value="DNA_primase_lsu_euk/arc"/>
</dbReference>
<dbReference type="AlphaFoldDB" id="A0A0K0F630"/>
<evidence type="ECO:0000256" key="7">
    <source>
        <dbReference type="ARBA" id="ARBA00023004"/>
    </source>
</evidence>
<name>A0A0K0F630_STRVS</name>
<dbReference type="InterPro" id="IPR016558">
    <property type="entry name" value="DNA_primase_lsu_euk"/>
</dbReference>
<keyword evidence="9 10" id="KW-0238">DNA-binding</keyword>
<keyword evidence="4 10" id="KW-0639">Primosome</keyword>
<organism evidence="13 14">
    <name type="scientific">Strongyloides venezuelensis</name>
    <name type="common">Threadworm</name>
    <dbReference type="NCBI Taxonomy" id="75913"/>
    <lineage>
        <taxon>Eukaryota</taxon>
        <taxon>Metazoa</taxon>
        <taxon>Ecdysozoa</taxon>
        <taxon>Nematoda</taxon>
        <taxon>Chromadorea</taxon>
        <taxon>Rhabditida</taxon>
        <taxon>Tylenchina</taxon>
        <taxon>Panagrolaimomorpha</taxon>
        <taxon>Strongyloidoidea</taxon>
        <taxon>Strongyloididae</taxon>
        <taxon>Strongyloides</taxon>
    </lineage>
</organism>
<comment type="cofactor">
    <cofactor evidence="10">
        <name>[4Fe-4S] cluster</name>
        <dbReference type="ChEBI" id="CHEBI:49883"/>
    </cofactor>
    <text evidence="10">Binds 1 [4Fe-4S] cluster.</text>
</comment>